<evidence type="ECO:0000256" key="8">
    <source>
        <dbReference type="ARBA" id="ARBA00022989"/>
    </source>
</evidence>
<dbReference type="GO" id="GO:0005506">
    <property type="term" value="F:iron ion binding"/>
    <property type="evidence" value="ECO:0007669"/>
    <property type="project" value="InterPro"/>
</dbReference>
<dbReference type="AlphaFoldDB" id="A0A060SLC2"/>
<evidence type="ECO:0000256" key="12">
    <source>
        <dbReference type="ARBA" id="ARBA00023136"/>
    </source>
</evidence>
<gene>
    <name evidence="15" type="ORF">BN946_scf184794.g7</name>
</gene>
<evidence type="ECO:0000256" key="1">
    <source>
        <dbReference type="ARBA" id="ARBA00001971"/>
    </source>
</evidence>
<dbReference type="Gene3D" id="1.10.630.10">
    <property type="entry name" value="Cytochrome P450"/>
    <property type="match status" value="1"/>
</dbReference>
<evidence type="ECO:0000313" key="15">
    <source>
        <dbReference type="EMBL" id="CDO75200.1"/>
    </source>
</evidence>
<comment type="similarity">
    <text evidence="4 14">Belongs to the cytochrome P450 family.</text>
</comment>
<feature type="binding site" description="axial binding residue" evidence="13">
    <location>
        <position position="122"/>
    </location>
    <ligand>
        <name>heme</name>
        <dbReference type="ChEBI" id="CHEBI:30413"/>
    </ligand>
    <ligandPart>
        <name>Fe</name>
        <dbReference type="ChEBI" id="CHEBI:18248"/>
    </ligandPart>
</feature>
<proteinExistence type="inferred from homology"/>
<reference evidence="15" key="1">
    <citation type="submission" date="2014-01" db="EMBL/GenBank/DDBJ databases">
        <title>The genome of the white-rot fungus Pycnoporus cinnabarinus: a basidiomycete model with a versatile arsenal for lignocellulosic biomass breakdown.</title>
        <authorList>
            <person name="Levasseur A."/>
            <person name="Lomascolo A."/>
            <person name="Ruiz-Duenas F.J."/>
            <person name="Uzan E."/>
            <person name="Piumi F."/>
            <person name="Kues U."/>
            <person name="Ram A.F.J."/>
            <person name="Murat C."/>
            <person name="Haon M."/>
            <person name="Benoit I."/>
            <person name="Arfi Y."/>
            <person name="Chevret D."/>
            <person name="Drula E."/>
            <person name="Kwon M.J."/>
            <person name="Gouret P."/>
            <person name="Lesage-Meessen L."/>
            <person name="Lombard V."/>
            <person name="Mariette J."/>
            <person name="Noirot C."/>
            <person name="Park J."/>
            <person name="Patyshakuliyeva A."/>
            <person name="Wieneger R.A.B."/>
            <person name="Wosten H.A.B."/>
            <person name="Martin F."/>
            <person name="Coutinho P.M."/>
            <person name="de Vries R."/>
            <person name="Martinez A.T."/>
            <person name="Klopp C."/>
            <person name="Pontarotti P."/>
            <person name="Henrissat B."/>
            <person name="Record E."/>
        </authorList>
    </citation>
    <scope>NUCLEOTIDE SEQUENCE [LARGE SCALE GENOMIC DNA]</scope>
    <source>
        <strain evidence="15">BRFM137</strain>
    </source>
</reference>
<dbReference type="PROSITE" id="PS00086">
    <property type="entry name" value="CYTOCHROME_P450"/>
    <property type="match status" value="1"/>
</dbReference>
<comment type="pathway">
    <text evidence="3">Secondary metabolite biosynthesis.</text>
</comment>
<dbReference type="InterPro" id="IPR002401">
    <property type="entry name" value="Cyt_P450_E_grp-I"/>
</dbReference>
<evidence type="ECO:0000256" key="7">
    <source>
        <dbReference type="ARBA" id="ARBA00022723"/>
    </source>
</evidence>
<dbReference type="GO" id="GO:0004497">
    <property type="term" value="F:monooxygenase activity"/>
    <property type="evidence" value="ECO:0007669"/>
    <property type="project" value="UniProtKB-KW"/>
</dbReference>
<dbReference type="Proteomes" id="UP000029665">
    <property type="component" value="Unassembled WGS sequence"/>
</dbReference>
<evidence type="ECO:0000256" key="13">
    <source>
        <dbReference type="PIRSR" id="PIRSR602401-1"/>
    </source>
</evidence>
<dbReference type="HOGENOM" id="CLU_001570_20_2_1"/>
<sequence>MARLAPCIVYSFLEGQIRVDEAAAKEHGYIESRCRHHCIRIQCLRWHVVVTLGINIPHRTIADDVCNGYYIPKGTVIVTNAWGLSRDTEEYSDPDEFKPERFLDPNRRDPMAYVFGNGRRICAGRHFADTFVFIIVASVLHTLNIERPFDANEKPVRSHRSYPEPFKCRITPRSSQAEALINL</sequence>
<evidence type="ECO:0000256" key="4">
    <source>
        <dbReference type="ARBA" id="ARBA00010617"/>
    </source>
</evidence>
<keyword evidence="10 13" id="KW-0408">Iron</keyword>
<dbReference type="OrthoDB" id="3934656at2759"/>
<dbReference type="InterPro" id="IPR001128">
    <property type="entry name" value="Cyt_P450"/>
</dbReference>
<evidence type="ECO:0000256" key="3">
    <source>
        <dbReference type="ARBA" id="ARBA00005179"/>
    </source>
</evidence>
<keyword evidence="11 14" id="KW-0503">Monooxygenase</keyword>
<evidence type="ECO:0000256" key="5">
    <source>
        <dbReference type="ARBA" id="ARBA00022617"/>
    </source>
</evidence>
<keyword evidence="16" id="KW-1185">Reference proteome</keyword>
<dbReference type="PRINTS" id="PR00463">
    <property type="entry name" value="EP450I"/>
</dbReference>
<evidence type="ECO:0000256" key="11">
    <source>
        <dbReference type="ARBA" id="ARBA00023033"/>
    </source>
</evidence>
<evidence type="ECO:0000256" key="14">
    <source>
        <dbReference type="RuleBase" id="RU000461"/>
    </source>
</evidence>
<dbReference type="GO" id="GO:0016020">
    <property type="term" value="C:membrane"/>
    <property type="evidence" value="ECO:0007669"/>
    <property type="project" value="UniProtKB-SubCell"/>
</dbReference>
<dbReference type="OMA" id="NICLAGE"/>
<protein>
    <recommendedName>
        <fullName evidence="17">Cytochrome P450</fullName>
    </recommendedName>
</protein>
<dbReference type="EMBL" id="CCBP010000245">
    <property type="protein sequence ID" value="CDO75200.1"/>
    <property type="molecule type" value="Genomic_DNA"/>
</dbReference>
<keyword evidence="9 14" id="KW-0560">Oxidoreductase</keyword>
<comment type="caution">
    <text evidence="15">The sequence shown here is derived from an EMBL/GenBank/DDBJ whole genome shotgun (WGS) entry which is preliminary data.</text>
</comment>
<dbReference type="GO" id="GO:0020037">
    <property type="term" value="F:heme binding"/>
    <property type="evidence" value="ECO:0007669"/>
    <property type="project" value="InterPro"/>
</dbReference>
<dbReference type="SUPFAM" id="SSF48264">
    <property type="entry name" value="Cytochrome P450"/>
    <property type="match status" value="1"/>
</dbReference>
<keyword evidence="6" id="KW-0812">Transmembrane</keyword>
<dbReference type="InterPro" id="IPR017972">
    <property type="entry name" value="Cyt_P450_CS"/>
</dbReference>
<keyword evidence="7 13" id="KW-0479">Metal-binding</keyword>
<evidence type="ECO:0000256" key="6">
    <source>
        <dbReference type="ARBA" id="ARBA00022692"/>
    </source>
</evidence>
<keyword evidence="5 13" id="KW-0349">Heme</keyword>
<comment type="cofactor">
    <cofactor evidence="1 13">
        <name>heme</name>
        <dbReference type="ChEBI" id="CHEBI:30413"/>
    </cofactor>
</comment>
<evidence type="ECO:0000256" key="9">
    <source>
        <dbReference type="ARBA" id="ARBA00023002"/>
    </source>
</evidence>
<evidence type="ECO:0000256" key="10">
    <source>
        <dbReference type="ARBA" id="ARBA00023004"/>
    </source>
</evidence>
<dbReference type="GO" id="GO:0016705">
    <property type="term" value="F:oxidoreductase activity, acting on paired donors, with incorporation or reduction of molecular oxygen"/>
    <property type="evidence" value="ECO:0007669"/>
    <property type="project" value="InterPro"/>
</dbReference>
<organism evidence="15 16">
    <name type="scientific">Pycnoporus cinnabarinus</name>
    <name type="common">Cinnabar-red polypore</name>
    <name type="synonym">Trametes cinnabarina</name>
    <dbReference type="NCBI Taxonomy" id="5643"/>
    <lineage>
        <taxon>Eukaryota</taxon>
        <taxon>Fungi</taxon>
        <taxon>Dikarya</taxon>
        <taxon>Basidiomycota</taxon>
        <taxon>Agaricomycotina</taxon>
        <taxon>Agaricomycetes</taxon>
        <taxon>Polyporales</taxon>
        <taxon>Polyporaceae</taxon>
        <taxon>Trametes</taxon>
    </lineage>
</organism>
<accession>A0A060SLC2</accession>
<dbReference type="InterPro" id="IPR036396">
    <property type="entry name" value="Cyt_P450_sf"/>
</dbReference>
<keyword evidence="8" id="KW-1133">Transmembrane helix</keyword>
<keyword evidence="12" id="KW-0472">Membrane</keyword>
<evidence type="ECO:0000313" key="16">
    <source>
        <dbReference type="Proteomes" id="UP000029665"/>
    </source>
</evidence>
<dbReference type="InterPro" id="IPR050364">
    <property type="entry name" value="Cytochrome_P450_fung"/>
</dbReference>
<name>A0A060SLC2_PYCCI</name>
<dbReference type="Pfam" id="PF00067">
    <property type="entry name" value="p450"/>
    <property type="match status" value="1"/>
</dbReference>
<evidence type="ECO:0008006" key="17">
    <source>
        <dbReference type="Google" id="ProtNLM"/>
    </source>
</evidence>
<evidence type="ECO:0000256" key="2">
    <source>
        <dbReference type="ARBA" id="ARBA00004167"/>
    </source>
</evidence>
<dbReference type="PANTHER" id="PTHR46300:SF7">
    <property type="entry name" value="P450, PUTATIVE (EUROFUNG)-RELATED"/>
    <property type="match status" value="1"/>
</dbReference>
<dbReference type="PANTHER" id="PTHR46300">
    <property type="entry name" value="P450, PUTATIVE (EUROFUNG)-RELATED-RELATED"/>
    <property type="match status" value="1"/>
</dbReference>
<dbReference type="STRING" id="5643.A0A060SLC2"/>
<comment type="subcellular location">
    <subcellularLocation>
        <location evidence="2">Membrane</location>
        <topology evidence="2">Single-pass membrane protein</topology>
    </subcellularLocation>
</comment>